<evidence type="ECO:0000259" key="1">
    <source>
        <dbReference type="Pfam" id="PF13625"/>
    </source>
</evidence>
<sequence length="819" mass="86407">MPPLSARDELVAHLRTLSPDALAALLDARSDLLGGAAVRDLDELADRVTHPASVSEVLTHAPTPLVQILQVLSALGAGATTDRAAELVGAQTPDARAAVEAAVDGLVDLAIVWPVAGDPGRWRVNPGVDALLVSPLGLGAPSRVLLADLTVARLQKLVGKDVRKVKADLLDAAERRFADPAQVRRVLADAPAGVFESLVDAVTRTAGPAADDDPDDDPMAYFPSYVSDPAAARRHGQAARWAADAGLAVEQETWGYGFSTVALPAEVSLALQPPGYRAPFDPEPPPVPTAAVAPVQVRGAASAALTAFLAVVVAVLESASRRPFAVLRSSGGIGARELGRVAKALKVEPVEVRFALELAAPLRLLDRVADGLTVSDAFSRWRARSLQDRAADLLLTWLQLPYEPSVDRLDDGGVRPVLLAAGSAAVVDARSATLAALAAFPDDVALVSADDVAARLAWQAPLVGDVEGRVRTVLREAERVGVVALGALAPIGRAWFTDERAWRDAVADAIPDEQRTVLFGSDLTAVVTGSPAPDVVDLLDDIGTRESHGTASTWRFTEVSLRDALDRGYGVEGMLVRLRALSDKPLPQPLEYLLRDLGRRYGRLRIGAARTVLTSDDETLVAEVAAHRSLARLGLRLVAPTVLVGSAEPAPVLAALRKAGYLPMEVDDDGEQVLRLARVPAAPDVPEEVDAELATITDEAVRALLGTHHAAGRTAELPGDAARRLLAGDAPVDTDEVAATTDRIVLAAPRITRAEARQLAHAVVHGTEVVIRYRASSGGVTLRTVSDLEVVGNSLYGYCHLRHDDRNFNLAGVLEVRAP</sequence>
<keyword evidence="3" id="KW-1185">Reference proteome</keyword>
<dbReference type="InterPro" id="IPR032830">
    <property type="entry name" value="XPB/Ssl2_N"/>
</dbReference>
<proteinExistence type="predicted"/>
<dbReference type="Pfam" id="PF13625">
    <property type="entry name" value="Helicase_C_3"/>
    <property type="match status" value="1"/>
</dbReference>
<dbReference type="OrthoDB" id="3415124at2"/>
<name>A0A5P9Q6C9_9MICO</name>
<dbReference type="RefSeq" id="WP_148284317.1">
    <property type="nucleotide sequence ID" value="NZ_BAABIH010000013.1"/>
</dbReference>
<evidence type="ECO:0000313" key="2">
    <source>
        <dbReference type="EMBL" id="QFU96941.1"/>
    </source>
</evidence>
<protein>
    <recommendedName>
        <fullName evidence="1">Helicase XPB/Ssl2 N-terminal domain-containing protein</fullName>
    </recommendedName>
</protein>
<accession>A0A5P9Q6C9</accession>
<feature type="domain" description="Helicase XPB/Ssl2 N-terminal" evidence="1">
    <location>
        <begin position="519"/>
        <end position="638"/>
    </location>
</feature>
<evidence type="ECO:0000313" key="3">
    <source>
        <dbReference type="Proteomes" id="UP000326702"/>
    </source>
</evidence>
<organism evidence="2 3">
    <name type="scientific">Luteimicrobium xylanilyticum</name>
    <dbReference type="NCBI Taxonomy" id="1133546"/>
    <lineage>
        <taxon>Bacteria</taxon>
        <taxon>Bacillati</taxon>
        <taxon>Actinomycetota</taxon>
        <taxon>Actinomycetes</taxon>
        <taxon>Micrococcales</taxon>
        <taxon>Luteimicrobium</taxon>
    </lineage>
</organism>
<dbReference type="KEGG" id="lxl:KDY119_00433"/>
<dbReference type="AlphaFoldDB" id="A0A5P9Q6C9"/>
<dbReference type="Proteomes" id="UP000326702">
    <property type="component" value="Chromosome"/>
</dbReference>
<dbReference type="EMBL" id="CP045529">
    <property type="protein sequence ID" value="QFU96941.1"/>
    <property type="molecule type" value="Genomic_DNA"/>
</dbReference>
<reference evidence="2 3" key="1">
    <citation type="submission" date="2019-10" db="EMBL/GenBank/DDBJ databases">
        <title>Genome sequence of Luteimicrobium xylanilyticum HY-24.</title>
        <authorList>
            <person name="Kim D.Y."/>
            <person name="Park H.-Y."/>
        </authorList>
    </citation>
    <scope>NUCLEOTIDE SEQUENCE [LARGE SCALE GENOMIC DNA]</scope>
    <source>
        <strain evidence="2 3">HY-24</strain>
    </source>
</reference>
<gene>
    <name evidence="2" type="ORF">KDY119_00433</name>
</gene>